<dbReference type="Pfam" id="PF05368">
    <property type="entry name" value="NmrA"/>
    <property type="match status" value="1"/>
</dbReference>
<sequence length="788" mass="85546">MPKVIAVVGATGAQGGAVARTFLALPDWTVRAITRNTSSSAALELQTLGAALVAANLDDVSSLITAFTGADAIFGVTDFWQFPKDPKTHEMAKQKGITWNEASYLLELQHGKNIIDAAATVLSTPESKLERLVLSSLADVRKASQDKYTWAYHFDSKAHFVKYLKDKADTVPDYRALFKKTSYLQMGYYLDNWRIPNNPILTPRKQTDGSFVWKTIVANDPRLDKKEHLAPFVHPPTDTGPFVSALVLKAPPQTTMLGTCAQMSFSEYVRLWGETLHVRAKTEDYPVDDVIRDLPDGFGLEVAETSLFVKEYGWDGGEGAKLPWECGVNREDLMDVKRYIEETDWSAVLGRYTVSSGNLDIGRAMRGNAMNLGALLQAKAGWIFATLCSTTITTTITSWSTVYTTSTSTDTQYTTSVIISSLWSTAWTTVSNAQTATEVIRTTLSSAKQRRTVAAEYDGETRTIQPTSSEQDQHPRPHTIATDSVQVPVVTLLTYAEYDSVARDLQNLGVIVKRQTTITSTSTAYTSATTTVQSVEVSSELLTVWVTSTTHLITTKTTYVDAQVTVSVTSTITPPEPTSTSSSPTTSPSSSQPITSSPSTGNGPPSSAGAAPVSATSTTPAVGAGGGGGGLSKGAEVGIGVGTAAGSLIICTIILFWWRRRRRHPDKQGNDPSSPMAPAGGFHSQSEQKSELPGNHAMQENYPQMYPYSPNSAGTGYGAPLPAYHDGYAPNGPVPAEAPAHEQYTPQHQNQGQRPQSFQYAPYELYDERPQELYNHRYERGLRLSEAE</sequence>
<feature type="region of interest" description="Disordered" evidence="3">
    <location>
        <begin position="664"/>
        <end position="709"/>
    </location>
</feature>
<feature type="domain" description="NmrA-like" evidence="5">
    <location>
        <begin position="3"/>
        <end position="339"/>
    </location>
</feature>
<evidence type="ECO:0000256" key="2">
    <source>
        <dbReference type="ARBA" id="ARBA00022857"/>
    </source>
</evidence>
<dbReference type="PANTHER" id="PTHR42748:SF26">
    <property type="entry name" value="NMRA-LIKE DOMAIN-CONTAINING PROTEIN"/>
    <property type="match status" value="1"/>
</dbReference>
<dbReference type="SUPFAM" id="SSF51735">
    <property type="entry name" value="NAD(P)-binding Rossmann-fold domains"/>
    <property type="match status" value="1"/>
</dbReference>
<keyword evidence="7" id="KW-1185">Reference proteome</keyword>
<evidence type="ECO:0000256" key="3">
    <source>
        <dbReference type="SAM" id="MobiDB-lite"/>
    </source>
</evidence>
<dbReference type="PANTHER" id="PTHR42748">
    <property type="entry name" value="NITROGEN METABOLITE REPRESSION PROTEIN NMRA FAMILY MEMBER"/>
    <property type="match status" value="1"/>
</dbReference>
<feature type="compositionally biased region" description="Polar residues" evidence="3">
    <location>
        <begin position="744"/>
        <end position="759"/>
    </location>
</feature>
<name>A0AA38X433_9EURO</name>
<evidence type="ECO:0000256" key="1">
    <source>
        <dbReference type="ARBA" id="ARBA00006328"/>
    </source>
</evidence>
<proteinExistence type="inferred from homology"/>
<feature type="transmembrane region" description="Helical" evidence="4">
    <location>
        <begin position="637"/>
        <end position="658"/>
    </location>
</feature>
<dbReference type="AlphaFoldDB" id="A0AA38X433"/>
<keyword evidence="4" id="KW-1133">Transmembrane helix</keyword>
<keyword evidence="4" id="KW-0812">Transmembrane</keyword>
<dbReference type="InterPro" id="IPR051164">
    <property type="entry name" value="NmrA-like_oxidored"/>
</dbReference>
<accession>A0AA38X433</accession>
<feature type="region of interest" description="Disordered" evidence="3">
    <location>
        <begin position="570"/>
        <end position="627"/>
    </location>
</feature>
<dbReference type="Proteomes" id="UP001172673">
    <property type="component" value="Unassembled WGS sequence"/>
</dbReference>
<feature type="region of interest" description="Disordered" evidence="3">
    <location>
        <begin position="724"/>
        <end position="762"/>
    </location>
</feature>
<comment type="similarity">
    <text evidence="1">Belongs to the NmrA-type oxidoreductase family.</text>
</comment>
<dbReference type="EMBL" id="JAPDRK010000014">
    <property type="protein sequence ID" value="KAJ9606464.1"/>
    <property type="molecule type" value="Genomic_DNA"/>
</dbReference>
<dbReference type="InterPro" id="IPR036291">
    <property type="entry name" value="NAD(P)-bd_dom_sf"/>
</dbReference>
<keyword evidence="4" id="KW-0472">Membrane</keyword>
<dbReference type="InterPro" id="IPR008030">
    <property type="entry name" value="NmrA-like"/>
</dbReference>
<evidence type="ECO:0000256" key="4">
    <source>
        <dbReference type="SAM" id="Phobius"/>
    </source>
</evidence>
<organism evidence="6 7">
    <name type="scientific">Cladophialophora chaetospira</name>
    <dbReference type="NCBI Taxonomy" id="386627"/>
    <lineage>
        <taxon>Eukaryota</taxon>
        <taxon>Fungi</taxon>
        <taxon>Dikarya</taxon>
        <taxon>Ascomycota</taxon>
        <taxon>Pezizomycotina</taxon>
        <taxon>Eurotiomycetes</taxon>
        <taxon>Chaetothyriomycetidae</taxon>
        <taxon>Chaetothyriales</taxon>
        <taxon>Herpotrichiellaceae</taxon>
        <taxon>Cladophialophora</taxon>
    </lineage>
</organism>
<evidence type="ECO:0000313" key="7">
    <source>
        <dbReference type="Proteomes" id="UP001172673"/>
    </source>
</evidence>
<dbReference type="GO" id="GO:0005634">
    <property type="term" value="C:nucleus"/>
    <property type="evidence" value="ECO:0007669"/>
    <property type="project" value="TreeGrafter"/>
</dbReference>
<evidence type="ECO:0000259" key="5">
    <source>
        <dbReference type="Pfam" id="PF05368"/>
    </source>
</evidence>
<comment type="caution">
    <text evidence="6">The sequence shown here is derived from an EMBL/GenBank/DDBJ whole genome shotgun (WGS) entry which is preliminary data.</text>
</comment>
<keyword evidence="2" id="KW-0521">NADP</keyword>
<feature type="compositionally biased region" description="Low complexity" evidence="3">
    <location>
        <begin position="570"/>
        <end position="622"/>
    </location>
</feature>
<feature type="region of interest" description="Disordered" evidence="3">
    <location>
        <begin position="455"/>
        <end position="479"/>
    </location>
</feature>
<evidence type="ECO:0000313" key="6">
    <source>
        <dbReference type="EMBL" id="KAJ9606464.1"/>
    </source>
</evidence>
<gene>
    <name evidence="6" type="ORF">H2200_009425</name>
</gene>
<protein>
    <recommendedName>
        <fullName evidence="5">NmrA-like domain-containing protein</fullName>
    </recommendedName>
</protein>
<dbReference type="Gene3D" id="3.90.25.10">
    <property type="entry name" value="UDP-galactose 4-epimerase, domain 1"/>
    <property type="match status" value="1"/>
</dbReference>
<reference evidence="6" key="1">
    <citation type="submission" date="2022-10" db="EMBL/GenBank/DDBJ databases">
        <title>Culturing micro-colonial fungi from biological soil crusts in the Mojave desert and describing Neophaeococcomyces mojavensis, and introducing the new genera and species Taxawa tesnikishii.</title>
        <authorList>
            <person name="Kurbessoian T."/>
            <person name="Stajich J.E."/>
        </authorList>
    </citation>
    <scope>NUCLEOTIDE SEQUENCE</scope>
    <source>
        <strain evidence="6">TK_41</strain>
    </source>
</reference>
<dbReference type="Gene3D" id="3.40.50.720">
    <property type="entry name" value="NAD(P)-binding Rossmann-like Domain"/>
    <property type="match status" value="1"/>
</dbReference>